<reference evidence="2 3" key="1">
    <citation type="submission" date="2018-07" db="EMBL/GenBank/DDBJ databases">
        <title>Motiliproteus coralliicola sp. nov., a bacterium isolated from Coral.</title>
        <authorList>
            <person name="Wang G."/>
        </authorList>
    </citation>
    <scope>NUCLEOTIDE SEQUENCE [LARGE SCALE GENOMIC DNA]</scope>
    <source>
        <strain evidence="2 3">C34</strain>
    </source>
</reference>
<dbReference type="Proteomes" id="UP000253769">
    <property type="component" value="Unassembled WGS sequence"/>
</dbReference>
<dbReference type="PANTHER" id="PTHR12993">
    <property type="entry name" value="N-ACETYLGLUCOSAMINYL-PHOSPHATIDYLINOSITOL DE-N-ACETYLASE-RELATED"/>
    <property type="match status" value="1"/>
</dbReference>
<comment type="caution">
    <text evidence="2">The sequence shown here is derived from an EMBL/GenBank/DDBJ whole genome shotgun (WGS) entry which is preliminary data.</text>
</comment>
<dbReference type="GO" id="GO:0016811">
    <property type="term" value="F:hydrolase activity, acting on carbon-nitrogen (but not peptide) bonds, in linear amides"/>
    <property type="evidence" value="ECO:0007669"/>
    <property type="project" value="TreeGrafter"/>
</dbReference>
<dbReference type="InterPro" id="IPR024078">
    <property type="entry name" value="LmbE-like_dom_sf"/>
</dbReference>
<keyword evidence="3" id="KW-1185">Reference proteome</keyword>
<name>A0A369WSW3_9GAMM</name>
<dbReference type="AlphaFoldDB" id="A0A369WSW3"/>
<dbReference type="PANTHER" id="PTHR12993:SF11">
    <property type="entry name" value="N-ACETYLGLUCOSAMINYL-PHOSPHATIDYLINOSITOL DE-N-ACETYLASE"/>
    <property type="match status" value="1"/>
</dbReference>
<dbReference type="EMBL" id="QQOH01000002">
    <property type="protein sequence ID" value="RDE22575.1"/>
    <property type="molecule type" value="Genomic_DNA"/>
</dbReference>
<evidence type="ECO:0000313" key="3">
    <source>
        <dbReference type="Proteomes" id="UP000253769"/>
    </source>
</evidence>
<evidence type="ECO:0000313" key="2">
    <source>
        <dbReference type="EMBL" id="RDE22575.1"/>
    </source>
</evidence>
<sequence length="223" mass="24889">MTKRVLVVAAHADDETLGCGGTIAMHVSQGDSVTVMFMTDGVSSRNNNSDDSSRRKTASNQAMTALGVSDVRQLNFPDNKMDSVPLLDVVKHIEIVIDDIKPEIVYTHFALDLNVDHRVTHSAVMTACRPLSWSSIKKILSFEVLSSTEWNSSSIEQFFPNYIVDISDFWNKKLAALKCYDDEMRKFPHSRSYKCVEALAILRGASHGFNKAEAFTVERILAE</sequence>
<dbReference type="InterPro" id="IPR003737">
    <property type="entry name" value="GlcNAc_PI_deacetylase-related"/>
</dbReference>
<evidence type="ECO:0000256" key="1">
    <source>
        <dbReference type="SAM" id="MobiDB-lite"/>
    </source>
</evidence>
<dbReference type="Gene3D" id="3.40.50.10320">
    <property type="entry name" value="LmbE-like"/>
    <property type="match status" value="1"/>
</dbReference>
<dbReference type="RefSeq" id="WP_114695207.1">
    <property type="nucleotide sequence ID" value="NZ_QQOH01000002.1"/>
</dbReference>
<organism evidence="2 3">
    <name type="scientific">Motiliproteus coralliicola</name>
    <dbReference type="NCBI Taxonomy" id="2283196"/>
    <lineage>
        <taxon>Bacteria</taxon>
        <taxon>Pseudomonadati</taxon>
        <taxon>Pseudomonadota</taxon>
        <taxon>Gammaproteobacteria</taxon>
        <taxon>Oceanospirillales</taxon>
        <taxon>Oceanospirillaceae</taxon>
        <taxon>Motiliproteus</taxon>
    </lineage>
</organism>
<gene>
    <name evidence="2" type="ORF">DV711_08265</name>
</gene>
<protein>
    <submittedName>
        <fullName evidence="2">PIG-L family deacetylase</fullName>
    </submittedName>
</protein>
<accession>A0A369WSW3</accession>
<feature type="region of interest" description="Disordered" evidence="1">
    <location>
        <begin position="41"/>
        <end position="62"/>
    </location>
</feature>
<dbReference type="SUPFAM" id="SSF102588">
    <property type="entry name" value="LmbE-like"/>
    <property type="match status" value="1"/>
</dbReference>
<dbReference type="Pfam" id="PF02585">
    <property type="entry name" value="PIG-L"/>
    <property type="match status" value="1"/>
</dbReference>
<dbReference type="OrthoDB" id="9790023at2"/>
<proteinExistence type="predicted"/>